<evidence type="ECO:0000313" key="6">
    <source>
        <dbReference type="EMBL" id="SHE68457.1"/>
    </source>
</evidence>
<evidence type="ECO:0000256" key="2">
    <source>
        <dbReference type="ARBA" id="ARBA00022723"/>
    </source>
</evidence>
<dbReference type="InterPro" id="IPR051805">
    <property type="entry name" value="Dehydratase_Activator_Redct"/>
</dbReference>
<keyword evidence="7" id="KW-1185">Reference proteome</keyword>
<dbReference type="Proteomes" id="UP000184245">
    <property type="component" value="Unassembled WGS sequence"/>
</dbReference>
<comment type="cofactor">
    <cofactor evidence="1">
        <name>[4Fe-4S] cluster</name>
        <dbReference type="ChEBI" id="CHEBI:49883"/>
    </cofactor>
</comment>
<dbReference type="InterPro" id="IPR002731">
    <property type="entry name" value="ATPase_BadF"/>
</dbReference>
<dbReference type="InterPro" id="IPR043129">
    <property type="entry name" value="ATPase_NBD"/>
</dbReference>
<evidence type="ECO:0000256" key="4">
    <source>
        <dbReference type="ARBA" id="ARBA00023014"/>
    </source>
</evidence>
<gene>
    <name evidence="6" type="ORF">SAMN02745158_01234</name>
</gene>
<keyword evidence="4" id="KW-0411">Iron-sulfur</keyword>
<accession>A0A1M4VHT3</accession>
<evidence type="ECO:0000256" key="1">
    <source>
        <dbReference type="ARBA" id="ARBA00001966"/>
    </source>
</evidence>
<dbReference type="EMBL" id="FQVI01000004">
    <property type="protein sequence ID" value="SHE68457.1"/>
    <property type="molecule type" value="Genomic_DNA"/>
</dbReference>
<dbReference type="GO" id="GO:0051536">
    <property type="term" value="F:iron-sulfur cluster binding"/>
    <property type="evidence" value="ECO:0007669"/>
    <property type="project" value="UniProtKB-KW"/>
</dbReference>
<sequence>MLYSLGIDSGSTTTKGVLYDGKNVLRMEMIPTTACPQQSIRQIYEALWSENVGYTVTTGYGRELLTEADKKVTEITCHARGAAFLNPGIGAVVDIGGQDSKAILLDRDLNVIDFLMNDKCAAGTGRFVEVMMRTLERPVAEMDDFVAGCKPLNISSMCTVFAESEIVSLLAKGENPGDIALGVIHSVCRRTAIFAQRLKLEGDIFFSGGLSRFRIFSEVLEQYLNRPVYTSPAAQYAGALGAAVIGYRKLI</sequence>
<dbReference type="NCBIfam" id="TIGR00241">
    <property type="entry name" value="CoA_E_activ"/>
    <property type="match status" value="1"/>
</dbReference>
<evidence type="ECO:0000256" key="3">
    <source>
        <dbReference type="ARBA" id="ARBA00023004"/>
    </source>
</evidence>
<proteinExistence type="predicted"/>
<protein>
    <submittedName>
        <fullName evidence="6">CoA-substrate-specific enzyme activase, putative</fullName>
    </submittedName>
</protein>
<evidence type="ECO:0000259" key="5">
    <source>
        <dbReference type="Pfam" id="PF01869"/>
    </source>
</evidence>
<dbReference type="PANTHER" id="PTHR32329">
    <property type="entry name" value="BIFUNCTIONAL PROTEIN [INCLUDES 2-HYDROXYACYL-COA DEHYDRATASE (N-TER) AND ITS ACTIVATOR DOMAIN (C_TERM)-RELATED"/>
    <property type="match status" value="1"/>
</dbReference>
<organism evidence="6 7">
    <name type="scientific">Lactonifactor longoviformis DSM 17459</name>
    <dbReference type="NCBI Taxonomy" id="1122155"/>
    <lineage>
        <taxon>Bacteria</taxon>
        <taxon>Bacillati</taxon>
        <taxon>Bacillota</taxon>
        <taxon>Clostridia</taxon>
        <taxon>Eubacteriales</taxon>
        <taxon>Clostridiaceae</taxon>
        <taxon>Lactonifactor</taxon>
    </lineage>
</organism>
<dbReference type="GO" id="GO:0046872">
    <property type="term" value="F:metal ion binding"/>
    <property type="evidence" value="ECO:0007669"/>
    <property type="project" value="UniProtKB-KW"/>
</dbReference>
<keyword evidence="3" id="KW-0408">Iron</keyword>
<dbReference type="RefSeq" id="WP_072849967.1">
    <property type="nucleotide sequence ID" value="NZ_FQVI01000004.1"/>
</dbReference>
<dbReference type="AlphaFoldDB" id="A0A1M4VHT3"/>
<dbReference type="OrthoDB" id="9778513at2"/>
<dbReference type="CDD" id="cd24036">
    <property type="entry name" value="ASKHA_NBD_BcrAD_BadFG_HgdC_HadI"/>
    <property type="match status" value="1"/>
</dbReference>
<dbReference type="PANTHER" id="PTHR32329:SF2">
    <property type="entry name" value="BIFUNCTIONAL PROTEIN [INCLUDES 2-HYDROXYACYL-COA DEHYDRATASE (N-TER) AND ITS ACTIVATOR DOMAIN (C_TERM)"/>
    <property type="match status" value="1"/>
</dbReference>
<name>A0A1M4VHT3_9CLOT</name>
<feature type="domain" description="ATPase BadF/BadG/BcrA/BcrD type" evidence="5">
    <location>
        <begin position="5"/>
        <end position="246"/>
    </location>
</feature>
<dbReference type="STRING" id="1122155.SAMN02745158_01234"/>
<keyword evidence="2" id="KW-0479">Metal-binding</keyword>
<reference evidence="6 7" key="1">
    <citation type="submission" date="2016-11" db="EMBL/GenBank/DDBJ databases">
        <authorList>
            <person name="Jaros S."/>
            <person name="Januszkiewicz K."/>
            <person name="Wedrychowicz H."/>
        </authorList>
    </citation>
    <scope>NUCLEOTIDE SEQUENCE [LARGE SCALE GENOMIC DNA]</scope>
    <source>
        <strain evidence="6 7">DSM 17459</strain>
    </source>
</reference>
<dbReference type="Pfam" id="PF01869">
    <property type="entry name" value="BcrAD_BadFG"/>
    <property type="match status" value="1"/>
</dbReference>
<dbReference type="SUPFAM" id="SSF53067">
    <property type="entry name" value="Actin-like ATPase domain"/>
    <property type="match status" value="1"/>
</dbReference>
<dbReference type="Gene3D" id="3.30.420.40">
    <property type="match status" value="2"/>
</dbReference>
<evidence type="ECO:0000313" key="7">
    <source>
        <dbReference type="Proteomes" id="UP000184245"/>
    </source>
</evidence>
<dbReference type="InterPro" id="IPR008275">
    <property type="entry name" value="CoA_E_activase_dom"/>
</dbReference>